<keyword evidence="5" id="KW-0249">Electron transport</keyword>
<dbReference type="Proteomes" id="UP000013520">
    <property type="component" value="Chromosome"/>
</dbReference>
<dbReference type="PANTHER" id="PTHR43687">
    <property type="entry name" value="ADENYLYLSULFATE REDUCTASE, BETA SUBUNIT"/>
    <property type="match status" value="1"/>
</dbReference>
<dbReference type="STRING" id="767817.Desgi_1511"/>
<dbReference type="EMBL" id="CP003273">
    <property type="protein sequence ID" value="AGL00997.1"/>
    <property type="molecule type" value="Genomic_DNA"/>
</dbReference>
<dbReference type="PROSITE" id="PS51379">
    <property type="entry name" value="4FE4S_FER_2"/>
    <property type="match status" value="2"/>
</dbReference>
<name>R4KH88_9FIRM</name>
<dbReference type="RefSeq" id="WP_006522791.1">
    <property type="nucleotide sequence ID" value="NC_021184.1"/>
</dbReference>
<dbReference type="GO" id="GO:0009055">
    <property type="term" value="F:electron transfer activity"/>
    <property type="evidence" value="ECO:0007669"/>
    <property type="project" value="UniProtKB-UniRule"/>
</dbReference>
<dbReference type="eggNOG" id="COG1146">
    <property type="taxonomic scope" value="Bacteria"/>
</dbReference>
<evidence type="ECO:0000313" key="8">
    <source>
        <dbReference type="Proteomes" id="UP000013520"/>
    </source>
</evidence>
<sequence>MPPVIDKEKCIGCGACEEICPGDLMEIDEHENKAFCRANRDCWDCMACVKECPNGAIETRIPYQLGYYPAKLIPKKREKEIEWTIIDINANVEKLIVETRNK</sequence>
<dbReference type="PRINTS" id="PR00352">
    <property type="entry name" value="3FE4SFRDOXIN"/>
</dbReference>
<dbReference type="SUPFAM" id="SSF54862">
    <property type="entry name" value="4Fe-4S ferredoxins"/>
    <property type="match status" value="1"/>
</dbReference>
<keyword evidence="1" id="KW-0004">4Fe-4S</keyword>
<feature type="domain" description="4Fe-4S ferredoxin-type" evidence="6">
    <location>
        <begin position="1"/>
        <end position="30"/>
    </location>
</feature>
<dbReference type="PANTHER" id="PTHR43687:SF1">
    <property type="entry name" value="FERREDOXIN III"/>
    <property type="match status" value="1"/>
</dbReference>
<dbReference type="PROSITE" id="PS00198">
    <property type="entry name" value="4FE4S_FER_1"/>
    <property type="match status" value="2"/>
</dbReference>
<keyword evidence="3 5" id="KW-0408">Iron</keyword>
<evidence type="ECO:0000313" key="7">
    <source>
        <dbReference type="EMBL" id="AGL00997.1"/>
    </source>
</evidence>
<reference evidence="7 8" key="1">
    <citation type="submission" date="2012-01" db="EMBL/GenBank/DDBJ databases">
        <title>Complete sequence of Desulfotomaculum gibsoniae DSM 7213.</title>
        <authorList>
            <consortium name="US DOE Joint Genome Institute"/>
            <person name="Lucas S."/>
            <person name="Han J."/>
            <person name="Lapidus A."/>
            <person name="Cheng J.-F."/>
            <person name="Goodwin L."/>
            <person name="Pitluck S."/>
            <person name="Peters L."/>
            <person name="Ovchinnikova G."/>
            <person name="Teshima H."/>
            <person name="Detter J.C."/>
            <person name="Han C."/>
            <person name="Tapia R."/>
            <person name="Land M."/>
            <person name="Hauser L."/>
            <person name="Kyrpides N."/>
            <person name="Ivanova N."/>
            <person name="Pagani I."/>
            <person name="Parshina S."/>
            <person name="Plugge C."/>
            <person name="Muyzer G."/>
            <person name="Kuever J."/>
            <person name="Ivanova A."/>
            <person name="Nazina T."/>
            <person name="Klenk H.-P."/>
            <person name="Brambilla E."/>
            <person name="Spring S."/>
            <person name="Stams A.F."/>
            <person name="Woyke T."/>
        </authorList>
    </citation>
    <scope>NUCLEOTIDE SEQUENCE [LARGE SCALE GENOMIC DNA]</scope>
    <source>
        <strain evidence="7 8">DSM 7213</strain>
    </source>
</reference>
<feature type="domain" description="4Fe-4S ferredoxin-type" evidence="6">
    <location>
        <begin position="32"/>
        <end position="62"/>
    </location>
</feature>
<dbReference type="Gene3D" id="3.30.70.20">
    <property type="match status" value="1"/>
</dbReference>
<dbReference type="GO" id="GO:0005506">
    <property type="term" value="F:iron ion binding"/>
    <property type="evidence" value="ECO:0007669"/>
    <property type="project" value="UniProtKB-UniRule"/>
</dbReference>
<proteinExistence type="predicted"/>
<keyword evidence="4 5" id="KW-0411">Iron-sulfur</keyword>
<evidence type="ECO:0000256" key="2">
    <source>
        <dbReference type="ARBA" id="ARBA00022723"/>
    </source>
</evidence>
<keyword evidence="5" id="KW-0813">Transport</keyword>
<dbReference type="KEGG" id="dgi:Desgi_1511"/>
<dbReference type="OrthoDB" id="9807879at2"/>
<gene>
    <name evidence="7" type="ORF">Desgi_1511</name>
</gene>
<dbReference type="AlphaFoldDB" id="R4KH88"/>
<protein>
    <recommendedName>
        <fullName evidence="5">Ferredoxin</fullName>
    </recommendedName>
</protein>
<evidence type="ECO:0000256" key="1">
    <source>
        <dbReference type="ARBA" id="ARBA00022485"/>
    </source>
</evidence>
<dbReference type="HOGENOM" id="CLU_142910_1_0_9"/>
<accession>R4KH88</accession>
<dbReference type="InterPro" id="IPR017900">
    <property type="entry name" value="4Fe4S_Fe_S_CS"/>
</dbReference>
<keyword evidence="2 5" id="KW-0479">Metal-binding</keyword>
<evidence type="ECO:0000259" key="6">
    <source>
        <dbReference type="PROSITE" id="PS51379"/>
    </source>
</evidence>
<dbReference type="GO" id="GO:0051539">
    <property type="term" value="F:4 iron, 4 sulfur cluster binding"/>
    <property type="evidence" value="ECO:0007669"/>
    <property type="project" value="UniProtKB-KW"/>
</dbReference>
<dbReference type="InterPro" id="IPR001080">
    <property type="entry name" value="3Fe4S_ferredoxin"/>
</dbReference>
<dbReference type="InterPro" id="IPR017896">
    <property type="entry name" value="4Fe4S_Fe-S-bd"/>
</dbReference>
<keyword evidence="8" id="KW-1185">Reference proteome</keyword>
<dbReference type="Pfam" id="PF12838">
    <property type="entry name" value="Fer4_7"/>
    <property type="match status" value="1"/>
</dbReference>
<evidence type="ECO:0000256" key="5">
    <source>
        <dbReference type="RuleBase" id="RU368020"/>
    </source>
</evidence>
<evidence type="ECO:0000256" key="4">
    <source>
        <dbReference type="ARBA" id="ARBA00023014"/>
    </source>
</evidence>
<evidence type="ECO:0000256" key="3">
    <source>
        <dbReference type="ARBA" id="ARBA00023004"/>
    </source>
</evidence>
<comment type="function">
    <text evidence="5">Ferredoxins are iron-sulfur proteins that transfer electrons in a wide variety of metabolic reactions.</text>
</comment>
<dbReference type="InterPro" id="IPR050572">
    <property type="entry name" value="Fe-S_Ferredoxin"/>
</dbReference>
<organism evidence="7 8">
    <name type="scientific">Desulfoscipio gibsoniae DSM 7213</name>
    <dbReference type="NCBI Taxonomy" id="767817"/>
    <lineage>
        <taxon>Bacteria</taxon>
        <taxon>Bacillati</taxon>
        <taxon>Bacillota</taxon>
        <taxon>Clostridia</taxon>
        <taxon>Eubacteriales</taxon>
        <taxon>Desulfallaceae</taxon>
        <taxon>Desulfoscipio</taxon>
    </lineage>
</organism>